<sequence>MPQNPPFELSGALENREFPIGLPAGPEMPRWQAILRENAECRTASSARPFPPYHHPQPHVASENATKSPDFTIYFIHNPLHSSTISGPESLFRARWTLDSSSTNAVLSALISMKDWRQAGKDKADSELL</sequence>
<accession>A0A8H5BSQ9</accession>
<feature type="region of interest" description="Disordered" evidence="1">
    <location>
        <begin position="42"/>
        <end position="64"/>
    </location>
</feature>
<evidence type="ECO:0000256" key="1">
    <source>
        <dbReference type="SAM" id="MobiDB-lite"/>
    </source>
</evidence>
<dbReference type="EMBL" id="JAACJM010000153">
    <property type="protein sequence ID" value="KAF5342893.1"/>
    <property type="molecule type" value="Genomic_DNA"/>
</dbReference>
<dbReference type="AlphaFoldDB" id="A0A8H5BSQ9"/>
<evidence type="ECO:0000313" key="3">
    <source>
        <dbReference type="EMBL" id="KAF5342893.1"/>
    </source>
</evidence>
<evidence type="ECO:0000313" key="4">
    <source>
        <dbReference type="Proteomes" id="UP000559256"/>
    </source>
</evidence>
<keyword evidence="4" id="KW-1185">Reference proteome</keyword>
<comment type="caution">
    <text evidence="2">The sequence shown here is derived from an EMBL/GenBank/DDBJ whole genome shotgun (WGS) entry which is preliminary data.</text>
</comment>
<dbReference type="Proteomes" id="UP000559256">
    <property type="component" value="Unassembled WGS sequence"/>
</dbReference>
<evidence type="ECO:0000313" key="2">
    <source>
        <dbReference type="EMBL" id="KAF5328569.1"/>
    </source>
</evidence>
<organism evidence="2 4">
    <name type="scientific">Tetrapyrgos nigripes</name>
    <dbReference type="NCBI Taxonomy" id="182062"/>
    <lineage>
        <taxon>Eukaryota</taxon>
        <taxon>Fungi</taxon>
        <taxon>Dikarya</taxon>
        <taxon>Basidiomycota</taxon>
        <taxon>Agaricomycotina</taxon>
        <taxon>Agaricomycetes</taxon>
        <taxon>Agaricomycetidae</taxon>
        <taxon>Agaricales</taxon>
        <taxon>Marasmiineae</taxon>
        <taxon>Marasmiaceae</taxon>
        <taxon>Tetrapyrgos</taxon>
    </lineage>
</organism>
<gene>
    <name evidence="3" type="ORF">D9758_015395</name>
    <name evidence="2" type="ORF">D9758_017732</name>
</gene>
<dbReference type="EMBL" id="JAACJM010000357">
    <property type="protein sequence ID" value="KAF5328569.1"/>
    <property type="molecule type" value="Genomic_DNA"/>
</dbReference>
<proteinExistence type="predicted"/>
<reference evidence="2 4" key="1">
    <citation type="journal article" date="2020" name="ISME J.">
        <title>Uncovering the hidden diversity of litter-decomposition mechanisms in mushroom-forming fungi.</title>
        <authorList>
            <person name="Floudas D."/>
            <person name="Bentzer J."/>
            <person name="Ahren D."/>
            <person name="Johansson T."/>
            <person name="Persson P."/>
            <person name="Tunlid A."/>
        </authorList>
    </citation>
    <scope>NUCLEOTIDE SEQUENCE [LARGE SCALE GENOMIC DNA]</scope>
    <source>
        <strain evidence="2 4">CBS 291.85</strain>
    </source>
</reference>
<name>A0A8H5BSQ9_9AGAR</name>
<protein>
    <submittedName>
        <fullName evidence="2">Uncharacterized protein</fullName>
    </submittedName>
</protein>